<dbReference type="RefSeq" id="WP_105512988.1">
    <property type="nucleotide sequence ID" value="NZ_PVEP01000001.1"/>
</dbReference>
<evidence type="ECO:0000313" key="1">
    <source>
        <dbReference type="EMBL" id="PQV58737.1"/>
    </source>
</evidence>
<keyword evidence="2" id="KW-1185">Reference proteome</keyword>
<proteinExistence type="predicted"/>
<dbReference type="AlphaFoldDB" id="A0A2S8SD04"/>
<evidence type="ECO:0000313" key="2">
    <source>
        <dbReference type="Proteomes" id="UP000238338"/>
    </source>
</evidence>
<accession>A0A2S8SD04</accession>
<organism evidence="1 2">
    <name type="scientific">Albidovulum denitrificans</name>
    <dbReference type="NCBI Taxonomy" id="404881"/>
    <lineage>
        <taxon>Bacteria</taxon>
        <taxon>Pseudomonadati</taxon>
        <taxon>Pseudomonadota</taxon>
        <taxon>Alphaproteobacteria</taxon>
        <taxon>Rhodobacterales</taxon>
        <taxon>Paracoccaceae</taxon>
        <taxon>Albidovulum</taxon>
    </lineage>
</organism>
<dbReference type="EMBL" id="PVEP01000001">
    <property type="protein sequence ID" value="PQV58737.1"/>
    <property type="molecule type" value="Genomic_DNA"/>
</dbReference>
<dbReference type="Proteomes" id="UP000238338">
    <property type="component" value="Unassembled WGS sequence"/>
</dbReference>
<name>A0A2S8SD04_9RHOB</name>
<comment type="caution">
    <text evidence="1">The sequence shown here is derived from an EMBL/GenBank/DDBJ whole genome shotgun (WGS) entry which is preliminary data.</text>
</comment>
<protein>
    <submittedName>
        <fullName evidence="1">Uncharacterized protein</fullName>
    </submittedName>
</protein>
<gene>
    <name evidence="1" type="ORF">LX70_00550</name>
</gene>
<sequence>MTYAEAQEALPKVKRENLLRAMAIIGTHPCESQVALKGQCIIVDQVQLELWNPDDLEVASVLMVSKEFGFALSAIGHTIDDLRALQKPWITLGRAFVSEAT</sequence>
<reference evidence="1 2" key="1">
    <citation type="submission" date="2018-02" db="EMBL/GenBank/DDBJ databases">
        <title>Genomic Encyclopedia of Archaeal and Bacterial Type Strains, Phase II (KMG-II): from individual species to whole genera.</title>
        <authorList>
            <person name="Goeker M."/>
        </authorList>
    </citation>
    <scope>NUCLEOTIDE SEQUENCE [LARGE SCALE GENOMIC DNA]</scope>
    <source>
        <strain evidence="1 2">DSM 18921</strain>
    </source>
</reference>